<keyword evidence="3" id="KW-0378">Hydrolase</keyword>
<evidence type="ECO:0000313" key="3">
    <source>
        <dbReference type="EMBL" id="HIS37679.1"/>
    </source>
</evidence>
<dbReference type="InterPro" id="IPR050742">
    <property type="entry name" value="Helicase_Restrict-Modif_Enz"/>
</dbReference>
<keyword evidence="1" id="KW-1133">Transmembrane helix</keyword>
<evidence type="ECO:0000313" key="4">
    <source>
        <dbReference type="Proteomes" id="UP000823928"/>
    </source>
</evidence>
<dbReference type="GO" id="GO:0005829">
    <property type="term" value="C:cytosol"/>
    <property type="evidence" value="ECO:0007669"/>
    <property type="project" value="TreeGrafter"/>
</dbReference>
<dbReference type="GO" id="GO:0004386">
    <property type="term" value="F:helicase activity"/>
    <property type="evidence" value="ECO:0007669"/>
    <property type="project" value="UniProtKB-KW"/>
</dbReference>
<keyword evidence="1" id="KW-0472">Membrane</keyword>
<dbReference type="SUPFAM" id="SSF52540">
    <property type="entry name" value="P-loop containing nucleoside triphosphate hydrolases"/>
    <property type="match status" value="1"/>
</dbReference>
<dbReference type="Gene3D" id="3.40.50.300">
    <property type="entry name" value="P-loop containing nucleotide triphosphate hydrolases"/>
    <property type="match status" value="1"/>
</dbReference>
<feature type="non-terminal residue" evidence="3">
    <location>
        <position position="144"/>
    </location>
</feature>
<gene>
    <name evidence="3" type="ORF">IAC10_13825</name>
</gene>
<proteinExistence type="predicted"/>
<comment type="caution">
    <text evidence="3">The sequence shown here is derived from an EMBL/GenBank/DDBJ whole genome shotgun (WGS) entry which is preliminary data.</text>
</comment>
<sequence length="144" mass="16704">MAFLYEKIDALKEFGAYAELPLSVSKNLKQSFELRPYQKDAFCNFITYFESRLRQKPTQTLFHMATGSGKTLIMAGLMLYLYKQGYRNFLFFVHLSNIVKKTKENFLNPASSKYLFAEEINIGGERIKVKEVSNFQDVDENAIN</sequence>
<name>A0A9D1F1V5_9BACT</name>
<dbReference type="InterPro" id="IPR006935">
    <property type="entry name" value="Helicase/UvrB_N"/>
</dbReference>
<protein>
    <submittedName>
        <fullName evidence="3">DEAD/DEAH box helicase family protein</fullName>
    </submittedName>
</protein>
<evidence type="ECO:0000259" key="2">
    <source>
        <dbReference type="Pfam" id="PF04851"/>
    </source>
</evidence>
<dbReference type="GO" id="GO:0005524">
    <property type="term" value="F:ATP binding"/>
    <property type="evidence" value="ECO:0007669"/>
    <property type="project" value="InterPro"/>
</dbReference>
<reference evidence="3" key="1">
    <citation type="submission" date="2020-10" db="EMBL/GenBank/DDBJ databases">
        <authorList>
            <person name="Gilroy R."/>
        </authorList>
    </citation>
    <scope>NUCLEOTIDE SEQUENCE</scope>
    <source>
        <strain evidence="3">6276</strain>
    </source>
</reference>
<keyword evidence="3" id="KW-0067">ATP-binding</keyword>
<accession>A0A9D1F1V5</accession>
<keyword evidence="1" id="KW-0812">Transmembrane</keyword>
<feature type="domain" description="Helicase/UvrB N-terminal" evidence="2">
    <location>
        <begin position="32"/>
        <end position="126"/>
    </location>
</feature>
<evidence type="ECO:0000256" key="1">
    <source>
        <dbReference type="SAM" id="Phobius"/>
    </source>
</evidence>
<reference evidence="3" key="2">
    <citation type="journal article" date="2021" name="PeerJ">
        <title>Extensive microbial diversity within the chicken gut microbiome revealed by metagenomics and culture.</title>
        <authorList>
            <person name="Gilroy R."/>
            <person name="Ravi A."/>
            <person name="Getino M."/>
            <person name="Pursley I."/>
            <person name="Horton D.L."/>
            <person name="Alikhan N.F."/>
            <person name="Baker D."/>
            <person name="Gharbi K."/>
            <person name="Hall N."/>
            <person name="Watson M."/>
            <person name="Adriaenssens E.M."/>
            <person name="Foster-Nyarko E."/>
            <person name="Jarju S."/>
            <person name="Secka A."/>
            <person name="Antonio M."/>
            <person name="Oren A."/>
            <person name="Chaudhuri R.R."/>
            <person name="La Ragione R."/>
            <person name="Hildebrand F."/>
            <person name="Pallen M.J."/>
        </authorList>
    </citation>
    <scope>NUCLEOTIDE SEQUENCE</scope>
    <source>
        <strain evidence="3">6276</strain>
    </source>
</reference>
<dbReference type="EMBL" id="DVIU01000282">
    <property type="protein sequence ID" value="HIS37679.1"/>
    <property type="molecule type" value="Genomic_DNA"/>
</dbReference>
<dbReference type="PANTHER" id="PTHR47396">
    <property type="entry name" value="TYPE I RESTRICTION ENZYME ECOKI R PROTEIN"/>
    <property type="match status" value="1"/>
</dbReference>
<dbReference type="Pfam" id="PF04851">
    <property type="entry name" value="ResIII"/>
    <property type="match status" value="1"/>
</dbReference>
<dbReference type="InterPro" id="IPR027417">
    <property type="entry name" value="P-loop_NTPase"/>
</dbReference>
<keyword evidence="3" id="KW-0347">Helicase</keyword>
<dbReference type="GO" id="GO:0016787">
    <property type="term" value="F:hydrolase activity"/>
    <property type="evidence" value="ECO:0007669"/>
    <property type="project" value="InterPro"/>
</dbReference>
<organism evidence="3 4">
    <name type="scientific">Candidatus Scatousia excrementigallinarum</name>
    <dbReference type="NCBI Taxonomy" id="2840935"/>
    <lineage>
        <taxon>Bacteria</taxon>
        <taxon>Candidatus Scatousia</taxon>
    </lineage>
</organism>
<dbReference type="AlphaFoldDB" id="A0A9D1F1V5"/>
<feature type="transmembrane region" description="Helical" evidence="1">
    <location>
        <begin position="61"/>
        <end position="82"/>
    </location>
</feature>
<keyword evidence="3" id="KW-0547">Nucleotide-binding</keyword>
<dbReference type="PANTHER" id="PTHR47396:SF1">
    <property type="entry name" value="ATP-DEPENDENT HELICASE IRC3-RELATED"/>
    <property type="match status" value="1"/>
</dbReference>
<dbReference type="Proteomes" id="UP000823928">
    <property type="component" value="Unassembled WGS sequence"/>
</dbReference>
<dbReference type="GO" id="GO:0003677">
    <property type="term" value="F:DNA binding"/>
    <property type="evidence" value="ECO:0007669"/>
    <property type="project" value="InterPro"/>
</dbReference>